<proteinExistence type="predicted"/>
<dbReference type="Proteomes" id="UP000440578">
    <property type="component" value="Unassembled WGS sequence"/>
</dbReference>
<accession>A0A6A4WHC0</accession>
<name>A0A6A4WHC0_AMPAM</name>
<organism evidence="2 3">
    <name type="scientific">Amphibalanus amphitrite</name>
    <name type="common">Striped barnacle</name>
    <name type="synonym">Balanus amphitrite</name>
    <dbReference type="NCBI Taxonomy" id="1232801"/>
    <lineage>
        <taxon>Eukaryota</taxon>
        <taxon>Metazoa</taxon>
        <taxon>Ecdysozoa</taxon>
        <taxon>Arthropoda</taxon>
        <taxon>Crustacea</taxon>
        <taxon>Multicrustacea</taxon>
        <taxon>Cirripedia</taxon>
        <taxon>Thoracica</taxon>
        <taxon>Thoracicalcarea</taxon>
        <taxon>Balanomorpha</taxon>
        <taxon>Balanoidea</taxon>
        <taxon>Balanidae</taxon>
        <taxon>Amphibalaninae</taxon>
        <taxon>Amphibalanus</taxon>
    </lineage>
</organism>
<evidence type="ECO:0000313" key="2">
    <source>
        <dbReference type="EMBL" id="KAF0303234.1"/>
    </source>
</evidence>
<feature type="region of interest" description="Disordered" evidence="1">
    <location>
        <begin position="97"/>
        <end position="136"/>
    </location>
</feature>
<dbReference type="AlphaFoldDB" id="A0A6A4WHC0"/>
<keyword evidence="3" id="KW-1185">Reference proteome</keyword>
<comment type="caution">
    <text evidence="2">The sequence shown here is derived from an EMBL/GenBank/DDBJ whole genome shotgun (WGS) entry which is preliminary data.</text>
</comment>
<reference evidence="2 3" key="1">
    <citation type="submission" date="2019-07" db="EMBL/GenBank/DDBJ databases">
        <title>Draft genome assembly of a fouling barnacle, Amphibalanus amphitrite (Darwin, 1854): The first reference genome for Thecostraca.</title>
        <authorList>
            <person name="Kim W."/>
        </authorList>
    </citation>
    <scope>NUCLEOTIDE SEQUENCE [LARGE SCALE GENOMIC DNA]</scope>
    <source>
        <strain evidence="2">SNU_AA5</strain>
        <tissue evidence="2">Soma without cirri and trophi</tissue>
    </source>
</reference>
<feature type="region of interest" description="Disordered" evidence="1">
    <location>
        <begin position="230"/>
        <end position="264"/>
    </location>
</feature>
<protein>
    <submittedName>
        <fullName evidence="2">Uncharacterized protein</fullName>
    </submittedName>
</protein>
<feature type="compositionally biased region" description="Low complexity" evidence="1">
    <location>
        <begin position="110"/>
        <end position="122"/>
    </location>
</feature>
<sequence>MGLPRLVWIRVKAALACLWALVGRAFCCFKRRRKLSNVGLPISVDVQSVPVAQQEMSAEPQAPPPLLEGRLVFDHSSEADSAVADLLHDELFPSEPVDERRPLYAHRPGAESPASDGSAGSDGEQEGGGGRGAAVSAEPWVEETTDMAPLGDELQQEHDEEPLCAAALRVLDRRRVIRERFARRQAAVRELQRRCGQRPARGAPAWSPPVLVYRPPPLPAVQRRLLEPGELADTVPEPASHTRRQIAEFCRRHLGPEGADDTPR</sequence>
<dbReference type="EMBL" id="VIIS01000966">
    <property type="protein sequence ID" value="KAF0303234.1"/>
    <property type="molecule type" value="Genomic_DNA"/>
</dbReference>
<evidence type="ECO:0000256" key="1">
    <source>
        <dbReference type="SAM" id="MobiDB-lite"/>
    </source>
</evidence>
<evidence type="ECO:0000313" key="3">
    <source>
        <dbReference type="Proteomes" id="UP000440578"/>
    </source>
</evidence>
<gene>
    <name evidence="2" type="ORF">FJT64_024813</name>
</gene>
<dbReference type="OrthoDB" id="10017216at2759"/>
<feature type="compositionally biased region" description="Basic and acidic residues" evidence="1">
    <location>
        <begin position="245"/>
        <end position="264"/>
    </location>
</feature>